<evidence type="ECO:0000313" key="3">
    <source>
        <dbReference type="Proteomes" id="UP000269410"/>
    </source>
</evidence>
<dbReference type="Pfam" id="PF01368">
    <property type="entry name" value="DHH"/>
    <property type="match status" value="1"/>
</dbReference>
<dbReference type="PANTHER" id="PTHR47618">
    <property type="entry name" value="BIFUNCTIONAL OLIGORIBONUCLEASE AND PAP PHOSPHATASE NRNA"/>
    <property type="match status" value="1"/>
</dbReference>
<dbReference type="SUPFAM" id="SSF64182">
    <property type="entry name" value="DHH phosphoesterases"/>
    <property type="match status" value="1"/>
</dbReference>
<dbReference type="Proteomes" id="UP000269410">
    <property type="component" value="Unassembled WGS sequence"/>
</dbReference>
<evidence type="ECO:0000259" key="1">
    <source>
        <dbReference type="Pfam" id="PF01368"/>
    </source>
</evidence>
<protein>
    <recommendedName>
        <fullName evidence="1">DDH domain-containing protein</fullName>
    </recommendedName>
</protein>
<dbReference type="AlphaFoldDB" id="A0A3M0YZ77"/>
<dbReference type="EMBL" id="RFKV01000030">
    <property type="protein sequence ID" value="RMD77470.1"/>
    <property type="molecule type" value="Genomic_DNA"/>
</dbReference>
<proteinExistence type="predicted"/>
<dbReference type="InterPro" id="IPR051319">
    <property type="entry name" value="Oligoribo/pAp-PDE_c-di-AMP_PDE"/>
</dbReference>
<reference evidence="2 3" key="1">
    <citation type="submission" date="2018-10" db="EMBL/GenBank/DDBJ databases">
        <title>Thermophilic Lithotrophy and Phototrophy in an Intertidal, Iron-rich, Geothermal Spring.</title>
        <authorList>
            <person name="Ward L.M."/>
            <person name="Idei A."/>
            <person name="Nakagawa M."/>
            <person name="Ueno Y."/>
            <person name="Fischer W."/>
            <person name="Mcglynn S.E."/>
        </authorList>
    </citation>
    <scope>NUCLEOTIDE SEQUENCE [LARGE SCALE GENOMIC DNA]</scope>
    <source>
        <strain evidence="2">J137</strain>
    </source>
</reference>
<dbReference type="InterPro" id="IPR001667">
    <property type="entry name" value="DDH_dom"/>
</dbReference>
<accession>A0A3M0YZ77</accession>
<dbReference type="Gene3D" id="3.10.310.30">
    <property type="match status" value="1"/>
</dbReference>
<sequence>MTNPEIVKKVPAIVKKINEARKIMIISDSARPDWDCYGTALAIREWLIMKGKQVQNVTFNKIPEEFFSISEVGQIVPRYVEDVEWEYFDLVIGIDSSDFSRLVGPKYQVMIDRIGINRFVNIDHHQANNIEAIIPENTIRDESMVSTAQVFWEYFVKPENFQITVNMANLLYLAHCSDSNRFFHKNENDSLLFGHELIKSGANSEQINEFLQSSTLEEWKALAIFLKHINFWDDERTMVLYMRGELIGELEKNFGLQWQDKNLDEIVKNKLFNSVGEYDIGLIVWFNLSSEINKISYRVRGSANIDLPLILSELGFEVGGHKNAGGAKCQVTSKELESMLRPKLRELFQNKAY</sequence>
<comment type="caution">
    <text evidence="2">The sequence shown here is derived from an EMBL/GenBank/DDBJ whole genome shotgun (WGS) entry which is preliminary data.</text>
</comment>
<feature type="domain" description="DDH" evidence="1">
    <location>
        <begin position="22"/>
        <end position="174"/>
    </location>
</feature>
<dbReference type="InterPro" id="IPR038763">
    <property type="entry name" value="DHH_sf"/>
</dbReference>
<dbReference type="PANTHER" id="PTHR47618:SF2">
    <property type="entry name" value="CYCLIC-DI-AMP PHOSPHODIESTERASE GDPP"/>
    <property type="match status" value="1"/>
</dbReference>
<evidence type="ECO:0000313" key="2">
    <source>
        <dbReference type="EMBL" id="RMD77470.1"/>
    </source>
</evidence>
<dbReference type="Gene3D" id="3.90.1640.10">
    <property type="entry name" value="inorganic pyrophosphatase (n-terminal core)"/>
    <property type="match status" value="1"/>
</dbReference>
<name>A0A3M0YZ77_9BACT</name>
<organism evidence="2 3">
    <name type="scientific">Candidatus Dojkabacteria bacterium</name>
    <dbReference type="NCBI Taxonomy" id="2099670"/>
    <lineage>
        <taxon>Bacteria</taxon>
        <taxon>Candidatus Dojkabacteria</taxon>
    </lineage>
</organism>
<gene>
    <name evidence="2" type="ORF">D6810_00890</name>
</gene>